<keyword evidence="5" id="KW-1185">Reference proteome</keyword>
<dbReference type="AlphaFoldDB" id="A0A0N4Z6V1"/>
<evidence type="ECO:0000313" key="6">
    <source>
        <dbReference type="WBParaSite" id="PTRK_0000290700.1"/>
    </source>
</evidence>
<name>A0A0N4Z6V1_PARTI</name>
<dbReference type="WBParaSite" id="PTRK_0000290700.1">
    <property type="protein sequence ID" value="PTRK_0000290700.1"/>
    <property type="gene ID" value="PTRK_0000290700"/>
</dbReference>
<feature type="compositionally biased region" description="Basic and acidic residues" evidence="4">
    <location>
        <begin position="43"/>
        <end position="78"/>
    </location>
</feature>
<feature type="compositionally biased region" description="Acidic residues" evidence="4">
    <location>
        <begin position="111"/>
        <end position="134"/>
    </location>
</feature>
<dbReference type="PANTHER" id="PTHR12718">
    <property type="entry name" value="CELL CYCLE CONTROL PROTEIN CWF15"/>
    <property type="match status" value="1"/>
</dbReference>
<dbReference type="GO" id="GO:0045292">
    <property type="term" value="P:mRNA cis splicing, via spliceosome"/>
    <property type="evidence" value="ECO:0007669"/>
    <property type="project" value="TreeGrafter"/>
</dbReference>
<proteinExistence type="inferred from homology"/>
<dbReference type="PANTHER" id="PTHR12718:SF2">
    <property type="entry name" value="SPLICEOSOME-ASSOCIATED PROTEIN CWC15 HOMOLOG"/>
    <property type="match status" value="1"/>
</dbReference>
<dbReference type="InterPro" id="IPR006973">
    <property type="entry name" value="Cwf_Cwc_15"/>
</dbReference>
<keyword evidence="2" id="KW-0507">mRNA processing</keyword>
<feature type="compositionally biased region" description="Basic and acidic residues" evidence="4">
    <location>
        <begin position="101"/>
        <end position="110"/>
    </location>
</feature>
<evidence type="ECO:0000313" key="5">
    <source>
        <dbReference type="Proteomes" id="UP000038045"/>
    </source>
</evidence>
<dbReference type="GO" id="GO:0071013">
    <property type="term" value="C:catalytic step 2 spliceosome"/>
    <property type="evidence" value="ECO:0007669"/>
    <property type="project" value="TreeGrafter"/>
</dbReference>
<evidence type="ECO:0000256" key="1">
    <source>
        <dbReference type="ARBA" id="ARBA00006644"/>
    </source>
</evidence>
<accession>A0A0N4Z6V1</accession>
<evidence type="ECO:0000256" key="2">
    <source>
        <dbReference type="ARBA" id="ARBA00022664"/>
    </source>
</evidence>
<dbReference type="GO" id="GO:0003723">
    <property type="term" value="F:RNA binding"/>
    <property type="evidence" value="ECO:0007669"/>
    <property type="project" value="TreeGrafter"/>
</dbReference>
<dbReference type="Proteomes" id="UP000038045">
    <property type="component" value="Unplaced"/>
</dbReference>
<evidence type="ECO:0000256" key="3">
    <source>
        <dbReference type="ARBA" id="ARBA00023187"/>
    </source>
</evidence>
<reference evidence="6" key="1">
    <citation type="submission" date="2017-02" db="UniProtKB">
        <authorList>
            <consortium name="WormBaseParasite"/>
        </authorList>
    </citation>
    <scope>IDENTIFICATION</scope>
</reference>
<organism evidence="5 6">
    <name type="scientific">Parastrongyloides trichosuri</name>
    <name type="common">Possum-specific nematode worm</name>
    <dbReference type="NCBI Taxonomy" id="131310"/>
    <lineage>
        <taxon>Eukaryota</taxon>
        <taxon>Metazoa</taxon>
        <taxon>Ecdysozoa</taxon>
        <taxon>Nematoda</taxon>
        <taxon>Chromadorea</taxon>
        <taxon>Rhabditida</taxon>
        <taxon>Tylenchina</taxon>
        <taxon>Panagrolaimomorpha</taxon>
        <taxon>Strongyloidoidea</taxon>
        <taxon>Strongyloididae</taxon>
        <taxon>Parastrongyloides</taxon>
    </lineage>
</organism>
<dbReference type="STRING" id="131310.A0A0N4Z6V1"/>
<sequence>MTTAHRPTFDPARGGTGRGESDYGKLTQQFSSKDMPSHTTLKYRHDQQKPNDKLSKKDLQKELEAREGSIKKGNKRGDLPSISEPTYKKSRYESDDEESVHEDRKVKEEVNSDESSNESSSEDDNDSDSDDENEALLAELARIKKERAEEKARLEAEKAAEEEKIRAENLIKGNPLLNLDSSKSSSTFKVQRRWDDDVVFKNCAKGQDDKNKREGTFINDTLRSAFHRKFMDRYIK</sequence>
<feature type="compositionally biased region" description="Polar residues" evidence="4">
    <location>
        <begin position="26"/>
        <end position="40"/>
    </location>
</feature>
<dbReference type="Pfam" id="PF04889">
    <property type="entry name" value="Cwf_Cwc_15"/>
    <property type="match status" value="1"/>
</dbReference>
<feature type="region of interest" description="Disordered" evidence="4">
    <location>
        <begin position="1"/>
        <end position="137"/>
    </location>
</feature>
<comment type="similarity">
    <text evidence="1">Belongs to the CWC15 family.</text>
</comment>
<keyword evidence="3" id="KW-0508">mRNA splicing</keyword>
<evidence type="ECO:0000256" key="4">
    <source>
        <dbReference type="SAM" id="MobiDB-lite"/>
    </source>
</evidence>
<protein>
    <submittedName>
        <fullName evidence="6">Spliceosome-associated protein CWC15 homolog</fullName>
    </submittedName>
</protein>